<feature type="transmembrane region" description="Helical" evidence="1">
    <location>
        <begin position="164"/>
        <end position="181"/>
    </location>
</feature>
<organism evidence="2 3">
    <name type="scientific">Dictyobacter alpinus</name>
    <dbReference type="NCBI Taxonomy" id="2014873"/>
    <lineage>
        <taxon>Bacteria</taxon>
        <taxon>Bacillati</taxon>
        <taxon>Chloroflexota</taxon>
        <taxon>Ktedonobacteria</taxon>
        <taxon>Ktedonobacterales</taxon>
        <taxon>Dictyobacteraceae</taxon>
        <taxon>Dictyobacter</taxon>
    </lineage>
</organism>
<protein>
    <recommendedName>
        <fullName evidence="4">Glycosyltransferase RgtA/B/C/D-like domain-containing protein</fullName>
    </recommendedName>
</protein>
<keyword evidence="1" id="KW-0812">Transmembrane</keyword>
<dbReference type="AlphaFoldDB" id="A0A402B7M4"/>
<evidence type="ECO:0000313" key="2">
    <source>
        <dbReference type="EMBL" id="GCE27361.1"/>
    </source>
</evidence>
<evidence type="ECO:0000313" key="3">
    <source>
        <dbReference type="Proteomes" id="UP000287171"/>
    </source>
</evidence>
<feature type="transmembrane region" description="Helical" evidence="1">
    <location>
        <begin position="304"/>
        <end position="324"/>
    </location>
</feature>
<dbReference type="EMBL" id="BIFT01000001">
    <property type="protein sequence ID" value="GCE27361.1"/>
    <property type="molecule type" value="Genomic_DNA"/>
</dbReference>
<reference evidence="3" key="1">
    <citation type="submission" date="2018-12" db="EMBL/GenBank/DDBJ databases">
        <title>Tengunoibacter tsumagoiensis gen. nov., sp. nov., Dictyobacter kobayashii sp. nov., D. alpinus sp. nov., and D. joshuensis sp. nov. and description of Dictyobacteraceae fam. nov. within the order Ktedonobacterales isolated from Tengu-no-mugimeshi.</title>
        <authorList>
            <person name="Wang C.M."/>
            <person name="Zheng Y."/>
            <person name="Sakai Y."/>
            <person name="Toyoda A."/>
            <person name="Minakuchi Y."/>
            <person name="Abe K."/>
            <person name="Yokota A."/>
            <person name="Yabe S."/>
        </authorList>
    </citation>
    <scope>NUCLEOTIDE SEQUENCE [LARGE SCALE GENOMIC DNA]</scope>
    <source>
        <strain evidence="3">Uno16</strain>
    </source>
</reference>
<name>A0A402B7M4_9CHLR</name>
<accession>A0A402B7M4</accession>
<feature type="transmembrane region" description="Helical" evidence="1">
    <location>
        <begin position="51"/>
        <end position="73"/>
    </location>
</feature>
<feature type="transmembrane region" description="Helical" evidence="1">
    <location>
        <begin position="419"/>
        <end position="441"/>
    </location>
</feature>
<feature type="transmembrane region" description="Helical" evidence="1">
    <location>
        <begin position="209"/>
        <end position="227"/>
    </location>
</feature>
<gene>
    <name evidence="2" type="ORF">KDA_28450</name>
</gene>
<evidence type="ECO:0008006" key="4">
    <source>
        <dbReference type="Google" id="ProtNLM"/>
    </source>
</evidence>
<dbReference type="Proteomes" id="UP000287171">
    <property type="component" value="Unassembled WGS sequence"/>
</dbReference>
<feature type="transmembrane region" description="Helical" evidence="1">
    <location>
        <begin position="108"/>
        <end position="125"/>
    </location>
</feature>
<feature type="transmembrane region" description="Helical" evidence="1">
    <location>
        <begin position="377"/>
        <end position="398"/>
    </location>
</feature>
<feature type="transmembrane region" description="Helical" evidence="1">
    <location>
        <begin position="79"/>
        <end position="101"/>
    </location>
</feature>
<feature type="transmembrane region" description="Helical" evidence="1">
    <location>
        <begin position="6"/>
        <end position="24"/>
    </location>
</feature>
<keyword evidence="3" id="KW-1185">Reference proteome</keyword>
<evidence type="ECO:0000256" key="1">
    <source>
        <dbReference type="SAM" id="Phobius"/>
    </source>
</evidence>
<sequence>MSWQGAALGILVLVAIVIRAYLAYQSWPLPNSDESTMGVMSMHIQRGAHPVIYYGQYYMGVLQAYLGAFFFTFFGSSLFALRLGMILLYVGFLLSIYWLVAQLYTKRFAIFIVALFCFGSAAMLTRQLTAIGGYPETILFSTLSLAIGLRLALTAPTGELKNLFIRYGLFFFWGVSIGLGIWNDTLILPWVACSSLLLLFSWRELVFKGAILILLVGLFLGGLPLIIDNLLVPARNNTVAVLLGQVNPVPLTLHTLYQQAHNVFTVSLPTMIGSPTCYKSEFPFLQYWSFGTTWYSYCTVTNTIWSACFVLLSLIATGMVVYALAKKFLPLRRRTLSLEDRQFLVLQCARLVLLCGIAGTVLPYLRSGVAIDEAGVTARYLIGVWISFPALLWPLWVGGTRLQWSAEQQISLLEKIGKVGCLSLLALFLCILIYGTGTALAQVPAAQQAVKDEDQFIATLKSQGVTHLYADYWISYRLNFTTKEGIIGASIRYDSQRSSKISYVHNRYAPYFKEVVADPSAVYVLDKTDTRLRQAVEKKIKADHYSYKITDITNDYIMIRPIRS</sequence>
<feature type="transmembrane region" description="Helical" evidence="1">
    <location>
        <begin position="344"/>
        <end position="365"/>
    </location>
</feature>
<comment type="caution">
    <text evidence="2">The sequence shown here is derived from an EMBL/GenBank/DDBJ whole genome shotgun (WGS) entry which is preliminary data.</text>
</comment>
<keyword evidence="1" id="KW-0472">Membrane</keyword>
<proteinExistence type="predicted"/>
<keyword evidence="1" id="KW-1133">Transmembrane helix</keyword>